<keyword evidence="5 6" id="KW-0472">Membrane</keyword>
<feature type="transmembrane region" description="Helical" evidence="6">
    <location>
        <begin position="541"/>
        <end position="562"/>
    </location>
</feature>
<feature type="transmembrane region" description="Helical" evidence="6">
    <location>
        <begin position="232"/>
        <end position="254"/>
    </location>
</feature>
<evidence type="ECO:0000313" key="8">
    <source>
        <dbReference type="EMBL" id="AUJ30406.1"/>
    </source>
</evidence>
<evidence type="ECO:0000256" key="1">
    <source>
        <dbReference type="ARBA" id="ARBA00004651"/>
    </source>
</evidence>
<feature type="transmembrane region" description="Helical" evidence="6">
    <location>
        <begin position="627"/>
        <end position="649"/>
    </location>
</feature>
<evidence type="ECO:0000259" key="7">
    <source>
        <dbReference type="PROSITE" id="PS50156"/>
    </source>
</evidence>
<keyword evidence="3 6" id="KW-0812">Transmembrane</keyword>
<comment type="subcellular location">
    <subcellularLocation>
        <location evidence="1">Cell membrane</location>
        <topology evidence="1">Multi-pass membrane protein</topology>
    </subcellularLocation>
</comment>
<feature type="domain" description="SSD" evidence="7">
    <location>
        <begin position="517"/>
        <end position="681"/>
    </location>
</feature>
<feature type="transmembrane region" description="Helical" evidence="6">
    <location>
        <begin position="275"/>
        <end position="300"/>
    </location>
</feature>
<keyword evidence="4 6" id="KW-1133">Transmembrane helix</keyword>
<dbReference type="PANTHER" id="PTHR33406:SF13">
    <property type="entry name" value="MEMBRANE PROTEIN YDFJ"/>
    <property type="match status" value="1"/>
</dbReference>
<evidence type="ECO:0000256" key="2">
    <source>
        <dbReference type="ARBA" id="ARBA00022475"/>
    </source>
</evidence>
<feature type="transmembrane region" description="Helical" evidence="6">
    <location>
        <begin position="655"/>
        <end position="683"/>
    </location>
</feature>
<feature type="transmembrane region" description="Helical" evidence="6">
    <location>
        <begin position="207"/>
        <end position="226"/>
    </location>
</feature>
<dbReference type="SUPFAM" id="SSF82866">
    <property type="entry name" value="Multidrug efflux transporter AcrB transmembrane domain"/>
    <property type="match status" value="2"/>
</dbReference>
<proteinExistence type="predicted"/>
<dbReference type="InterPro" id="IPR050545">
    <property type="entry name" value="Mycobact_MmpL"/>
</dbReference>
<dbReference type="Pfam" id="PF03176">
    <property type="entry name" value="MMPL"/>
    <property type="match status" value="2"/>
</dbReference>
<feature type="transmembrane region" description="Helical" evidence="6">
    <location>
        <begin position="364"/>
        <end position="384"/>
    </location>
</feature>
<dbReference type="KEGG" id="lhw:BSQ49_09565"/>
<feature type="domain" description="SSD" evidence="7">
    <location>
        <begin position="205"/>
        <end position="329"/>
    </location>
</feature>
<evidence type="ECO:0000256" key="4">
    <source>
        <dbReference type="ARBA" id="ARBA00022989"/>
    </source>
</evidence>
<evidence type="ECO:0000313" key="9">
    <source>
        <dbReference type="Proteomes" id="UP000314960"/>
    </source>
</evidence>
<name>A0A3Q8CZ29_9LACO</name>
<evidence type="ECO:0000256" key="5">
    <source>
        <dbReference type="ARBA" id="ARBA00023136"/>
    </source>
</evidence>
<dbReference type="Gene3D" id="1.20.1640.10">
    <property type="entry name" value="Multidrug efflux transporter AcrB transmembrane domain"/>
    <property type="match status" value="2"/>
</dbReference>
<evidence type="ECO:0000256" key="6">
    <source>
        <dbReference type="SAM" id="Phobius"/>
    </source>
</evidence>
<gene>
    <name evidence="8" type="ORF">BSQ49_09565</name>
</gene>
<protein>
    <recommendedName>
        <fullName evidence="7">SSD domain-containing protein</fullName>
    </recommendedName>
</protein>
<reference evidence="8 9" key="1">
    <citation type="submission" date="2016-11" db="EMBL/GenBank/DDBJ databases">
        <title>Interaction between Lactobacillus species and yeast in water kefir.</title>
        <authorList>
            <person name="Behr J."/>
            <person name="Xu D."/>
            <person name="Vogel R.F."/>
        </authorList>
    </citation>
    <scope>NUCLEOTIDE SEQUENCE [LARGE SCALE GENOMIC DNA]</scope>
    <source>
        <strain evidence="8 9">TMW 1.1822</strain>
    </source>
</reference>
<feature type="transmembrane region" description="Helical" evidence="6">
    <location>
        <begin position="514"/>
        <end position="534"/>
    </location>
</feature>
<dbReference type="InterPro" id="IPR004869">
    <property type="entry name" value="MMPL_dom"/>
</dbReference>
<organism evidence="8 9">
    <name type="scientific">Liquorilactobacillus hordei</name>
    <dbReference type="NCBI Taxonomy" id="468911"/>
    <lineage>
        <taxon>Bacteria</taxon>
        <taxon>Bacillati</taxon>
        <taxon>Bacillota</taxon>
        <taxon>Bacilli</taxon>
        <taxon>Lactobacillales</taxon>
        <taxon>Lactobacillaceae</taxon>
        <taxon>Liquorilactobacillus</taxon>
    </lineage>
</organism>
<dbReference type="PROSITE" id="PS50156">
    <property type="entry name" value="SSD"/>
    <property type="match status" value="2"/>
</dbReference>
<feature type="transmembrane region" description="Helical" evidence="6">
    <location>
        <begin position="180"/>
        <end position="200"/>
    </location>
</feature>
<dbReference type="AlphaFoldDB" id="A0A3Q8CZ29"/>
<keyword evidence="2" id="KW-1003">Cell membrane</keyword>
<dbReference type="GO" id="GO:0005886">
    <property type="term" value="C:plasma membrane"/>
    <property type="evidence" value="ECO:0007669"/>
    <property type="project" value="UniProtKB-SubCell"/>
</dbReference>
<accession>A0A3Q8CZ29</accession>
<dbReference type="PANTHER" id="PTHR33406">
    <property type="entry name" value="MEMBRANE PROTEIN MJ1562-RELATED"/>
    <property type="match status" value="1"/>
</dbReference>
<dbReference type="EMBL" id="CP018176">
    <property type="protein sequence ID" value="AUJ30406.1"/>
    <property type="molecule type" value="Genomic_DNA"/>
</dbReference>
<feature type="transmembrane region" description="Helical" evidence="6">
    <location>
        <begin position="20"/>
        <end position="39"/>
    </location>
</feature>
<dbReference type="InterPro" id="IPR000731">
    <property type="entry name" value="SSD"/>
</dbReference>
<sequence length="704" mass="76134">MGKFLSSLSNFIYKHTKLTILLVLLVVGVFGGIAVYQGSNFSDASLEMKGTESQTALNIVKKDFSSVSSENATEKVIFKAKNGKLTDASKVQAINQFVQKAMKDKNIKVVLTPTQQQNIVKKDKIGYATIVYKQKKANLKQSSVDHVLRAIKETRKAGIQTELTGDLTINQMDTGEKSEIYGLIAAIIILAITFSSFIAAGLPIISAILGLAVSVMSIMILSHHITFVSADLSLSGMIGLAVGIDYGLFIISRYQQEFKNGLSRKEALTKSMTTAGRSVIFAGVTVIVALLAMSVLGISFLTVMGFAGAISVLFALFTSLTFIPAMIILLGKFVTGEKPNRFLKVFSRAKKNYGWGKFVNKYKVLLAIASIGLLVVTAIPFSHINLGLPTDGNKSTDFTERRAYDLMKEGYGAGNSATLVVLVHTNKQAKAITAYNEIKTDKNVSTTTPPMQGNGKTGNYFMLTVTPKTDGNSVSTKKLVNKIRSQSEKDGVPELLVTGSTAINIDMSDALMQALPKFAVIIVVFAFILLMVIFRSLLIPTVAVGGFLLSLLATLGALVFIVQDGHIQGLLGLTGKSAILNFAPVLVIGILFGLAMDYEVFLVSRIREVYNQTKDSKKAVLEGLKSSGKAVFAAALIMTAVFMGFVFAGDSTVKSIGIVLTLGILFDAFIVRMILVPSMIAIFENKNWYLPKWLDKILPHIDVE</sequence>
<dbReference type="RefSeq" id="WP_141054544.1">
    <property type="nucleotide sequence ID" value="NZ_CP018176.1"/>
</dbReference>
<feature type="transmembrane region" description="Helical" evidence="6">
    <location>
        <begin position="306"/>
        <end position="331"/>
    </location>
</feature>
<evidence type="ECO:0000256" key="3">
    <source>
        <dbReference type="ARBA" id="ARBA00022692"/>
    </source>
</evidence>
<dbReference type="Proteomes" id="UP000314960">
    <property type="component" value="Chromosome"/>
</dbReference>